<dbReference type="Pfam" id="PF13460">
    <property type="entry name" value="NAD_binding_10"/>
    <property type="match status" value="1"/>
</dbReference>
<evidence type="ECO:0000313" key="6">
    <source>
        <dbReference type="Proteomes" id="UP000777438"/>
    </source>
</evidence>
<evidence type="ECO:0000313" key="5">
    <source>
        <dbReference type="EMBL" id="KAH6886148.1"/>
    </source>
</evidence>
<feature type="domain" description="NAD(P)-binding" evidence="4">
    <location>
        <begin position="10"/>
        <end position="198"/>
    </location>
</feature>
<gene>
    <name evidence="5" type="ORF">B0T10DRAFT_575796</name>
</gene>
<evidence type="ECO:0000256" key="1">
    <source>
        <dbReference type="ARBA" id="ARBA00005725"/>
    </source>
</evidence>
<evidence type="ECO:0000259" key="4">
    <source>
        <dbReference type="Pfam" id="PF13460"/>
    </source>
</evidence>
<dbReference type="AlphaFoldDB" id="A0A9P9AJR8"/>
<sequence>MSTLTVGIAGITGKVGQLLASKLLAKPNTIIRGYARDPSKVAAEIASSSRVHLFKGEASDSASLASFVTGCDVVVCSYLGPPNLMVDGQKVLIDACDEAGVARYVASDWSLDYTKLELGQLFPKDPMIIIKAYLETKKYVKGVHVMIGGFMDTILSPFFGLFDGESKTFRYWGEGTEFWEGTSYANAAEFTAAVITDPWAMGVLKYLGDRKTVPQIAEAFQEVYGIETKLERLGSLDDLKKHMHATQAANPANLYSYLALFYAYYSFNGQTFLGETLNDKYPEVKPETLADFLRTHTVEDLSRYGT</sequence>
<dbReference type="Gene3D" id="3.40.50.720">
    <property type="entry name" value="NAD(P)-binding Rossmann-like Domain"/>
    <property type="match status" value="1"/>
</dbReference>
<dbReference type="InterPro" id="IPR036291">
    <property type="entry name" value="NAD(P)-bd_dom_sf"/>
</dbReference>
<dbReference type="InterPro" id="IPR016040">
    <property type="entry name" value="NAD(P)-bd_dom"/>
</dbReference>
<dbReference type="EMBL" id="JAGPYM010000016">
    <property type="protein sequence ID" value="KAH6886148.1"/>
    <property type="molecule type" value="Genomic_DNA"/>
</dbReference>
<accession>A0A9P9AJR8</accession>
<keyword evidence="3" id="KW-0560">Oxidoreductase</keyword>
<name>A0A9P9AJR8_9HYPO</name>
<keyword evidence="2" id="KW-0521">NADP</keyword>
<protein>
    <recommendedName>
        <fullName evidence="4">NAD(P)-binding domain-containing protein</fullName>
    </recommendedName>
</protein>
<dbReference type="PANTHER" id="PTHR47706">
    <property type="entry name" value="NMRA-LIKE FAMILY PROTEIN"/>
    <property type="match status" value="1"/>
</dbReference>
<dbReference type="PANTHER" id="PTHR47706:SF9">
    <property type="entry name" value="NMRA-LIKE DOMAIN-CONTAINING PROTEIN-RELATED"/>
    <property type="match status" value="1"/>
</dbReference>
<dbReference type="GO" id="GO:0016491">
    <property type="term" value="F:oxidoreductase activity"/>
    <property type="evidence" value="ECO:0007669"/>
    <property type="project" value="UniProtKB-KW"/>
</dbReference>
<dbReference type="Proteomes" id="UP000777438">
    <property type="component" value="Unassembled WGS sequence"/>
</dbReference>
<dbReference type="InterPro" id="IPR051609">
    <property type="entry name" value="NmrA/Isoflavone_reductase-like"/>
</dbReference>
<comment type="caution">
    <text evidence="5">The sequence shown here is derived from an EMBL/GenBank/DDBJ whole genome shotgun (WGS) entry which is preliminary data.</text>
</comment>
<reference evidence="5 6" key="1">
    <citation type="journal article" date="2021" name="Nat. Commun.">
        <title>Genetic determinants of endophytism in the Arabidopsis root mycobiome.</title>
        <authorList>
            <person name="Mesny F."/>
            <person name="Miyauchi S."/>
            <person name="Thiergart T."/>
            <person name="Pickel B."/>
            <person name="Atanasova L."/>
            <person name="Karlsson M."/>
            <person name="Huettel B."/>
            <person name="Barry K.W."/>
            <person name="Haridas S."/>
            <person name="Chen C."/>
            <person name="Bauer D."/>
            <person name="Andreopoulos W."/>
            <person name="Pangilinan J."/>
            <person name="LaButti K."/>
            <person name="Riley R."/>
            <person name="Lipzen A."/>
            <person name="Clum A."/>
            <person name="Drula E."/>
            <person name="Henrissat B."/>
            <person name="Kohler A."/>
            <person name="Grigoriev I.V."/>
            <person name="Martin F.M."/>
            <person name="Hacquard S."/>
        </authorList>
    </citation>
    <scope>NUCLEOTIDE SEQUENCE [LARGE SCALE GENOMIC DNA]</scope>
    <source>
        <strain evidence="5 6">MPI-CAGE-CH-0241</strain>
    </source>
</reference>
<comment type="similarity">
    <text evidence="1">Belongs to the NmrA-type oxidoreductase family. Isoflavone reductase subfamily.</text>
</comment>
<organism evidence="5 6">
    <name type="scientific">Thelonectria olida</name>
    <dbReference type="NCBI Taxonomy" id="1576542"/>
    <lineage>
        <taxon>Eukaryota</taxon>
        <taxon>Fungi</taxon>
        <taxon>Dikarya</taxon>
        <taxon>Ascomycota</taxon>
        <taxon>Pezizomycotina</taxon>
        <taxon>Sordariomycetes</taxon>
        <taxon>Hypocreomycetidae</taxon>
        <taxon>Hypocreales</taxon>
        <taxon>Nectriaceae</taxon>
        <taxon>Thelonectria</taxon>
    </lineage>
</organism>
<dbReference type="SUPFAM" id="SSF51735">
    <property type="entry name" value="NAD(P)-binding Rossmann-fold domains"/>
    <property type="match status" value="1"/>
</dbReference>
<evidence type="ECO:0000256" key="3">
    <source>
        <dbReference type="ARBA" id="ARBA00023002"/>
    </source>
</evidence>
<evidence type="ECO:0000256" key="2">
    <source>
        <dbReference type="ARBA" id="ARBA00022857"/>
    </source>
</evidence>
<dbReference type="OrthoDB" id="419598at2759"/>
<keyword evidence="6" id="KW-1185">Reference proteome</keyword>
<proteinExistence type="inferred from homology"/>